<dbReference type="EMBL" id="VFPA01000005">
    <property type="protein sequence ID" value="TQM04111.1"/>
    <property type="molecule type" value="Genomic_DNA"/>
</dbReference>
<gene>
    <name evidence="2" type="ORF">FB558_7140</name>
</gene>
<name>A0A543D441_9PSEU</name>
<proteinExistence type="predicted"/>
<accession>A0A543D441</accession>
<dbReference type="Pfam" id="PF13472">
    <property type="entry name" value="Lipase_GDSL_2"/>
    <property type="match status" value="1"/>
</dbReference>
<feature type="domain" description="SGNH hydrolase-type esterase" evidence="1">
    <location>
        <begin position="39"/>
        <end position="213"/>
    </location>
</feature>
<dbReference type="PANTHER" id="PTHR43784:SF2">
    <property type="entry name" value="GDSL-LIKE LIPASE_ACYLHYDROLASE, PUTATIVE (AFU_ORTHOLOGUE AFUA_2G00820)-RELATED"/>
    <property type="match status" value="1"/>
</dbReference>
<dbReference type="Proteomes" id="UP000315677">
    <property type="component" value="Unassembled WGS sequence"/>
</dbReference>
<dbReference type="Gene3D" id="3.40.50.1110">
    <property type="entry name" value="SGNH hydrolase"/>
    <property type="match status" value="1"/>
</dbReference>
<protein>
    <submittedName>
        <fullName evidence="2">Lysophospholipase L1-like esterase</fullName>
    </submittedName>
</protein>
<comment type="caution">
    <text evidence="2">The sequence shown here is derived from an EMBL/GenBank/DDBJ whole genome shotgun (WGS) entry which is preliminary data.</text>
</comment>
<sequence length="285" mass="29602">MTVQPLTVPPSANRPSVPYLSLAPAAPATTPRAVRVLAALGDSTAVGLGDPVQGGAWRGFAVLLAEALGAELVNPSFTGARMADVRRAQLPAAVAAAPDAAVVFVGMNDTLRSDFDPARLQDDCAATVAALREAGAHVVLVRYHDHTRVFPLPAPLRRALRRRVEALNAATAAVVAGEPAGIAVLDLDLLPGGYERASWAVDRLHPSERGHRLLAAGLAALLADAGFAVPQPVSPECGGGREVTALHRAAWLVFKGVPWLVRRGRDLGPVIVTGLVGEQRVTGQG</sequence>
<dbReference type="InterPro" id="IPR013830">
    <property type="entry name" value="SGNH_hydro"/>
</dbReference>
<keyword evidence="3" id="KW-1185">Reference proteome</keyword>
<dbReference type="CDD" id="cd01832">
    <property type="entry name" value="SGNH_hydrolase_like_1"/>
    <property type="match status" value="1"/>
</dbReference>
<dbReference type="SUPFAM" id="SSF52266">
    <property type="entry name" value="SGNH hydrolase"/>
    <property type="match status" value="1"/>
</dbReference>
<dbReference type="PANTHER" id="PTHR43784">
    <property type="entry name" value="GDSL-LIKE LIPASE/ACYLHYDROLASE, PUTATIVE (AFU_ORTHOLOGUE AFUA_2G00820)-RELATED"/>
    <property type="match status" value="1"/>
</dbReference>
<dbReference type="OrthoDB" id="3465773at2"/>
<evidence type="ECO:0000259" key="1">
    <source>
        <dbReference type="Pfam" id="PF13472"/>
    </source>
</evidence>
<dbReference type="InterPro" id="IPR036514">
    <property type="entry name" value="SGNH_hydro_sf"/>
</dbReference>
<organism evidence="2 3">
    <name type="scientific">Pseudonocardia kunmingensis</name>
    <dbReference type="NCBI Taxonomy" id="630975"/>
    <lineage>
        <taxon>Bacteria</taxon>
        <taxon>Bacillati</taxon>
        <taxon>Actinomycetota</taxon>
        <taxon>Actinomycetes</taxon>
        <taxon>Pseudonocardiales</taxon>
        <taxon>Pseudonocardiaceae</taxon>
        <taxon>Pseudonocardia</taxon>
    </lineage>
</organism>
<dbReference type="InterPro" id="IPR053140">
    <property type="entry name" value="GDSL_Rv0518-like"/>
</dbReference>
<dbReference type="AlphaFoldDB" id="A0A543D441"/>
<evidence type="ECO:0000313" key="3">
    <source>
        <dbReference type="Proteomes" id="UP000315677"/>
    </source>
</evidence>
<reference evidence="2 3" key="1">
    <citation type="submission" date="2019-06" db="EMBL/GenBank/DDBJ databases">
        <title>Sequencing the genomes of 1000 actinobacteria strains.</title>
        <authorList>
            <person name="Klenk H.-P."/>
        </authorList>
    </citation>
    <scope>NUCLEOTIDE SEQUENCE [LARGE SCALE GENOMIC DNA]</scope>
    <source>
        <strain evidence="2 3">DSM 45301</strain>
    </source>
</reference>
<evidence type="ECO:0000313" key="2">
    <source>
        <dbReference type="EMBL" id="TQM04111.1"/>
    </source>
</evidence>